<feature type="region of interest" description="Disordered" evidence="5">
    <location>
        <begin position="1"/>
        <end position="51"/>
    </location>
</feature>
<feature type="compositionally biased region" description="Basic and acidic residues" evidence="5">
    <location>
        <begin position="217"/>
        <end position="243"/>
    </location>
</feature>
<feature type="compositionally biased region" description="Low complexity" evidence="5">
    <location>
        <begin position="95"/>
        <end position="104"/>
    </location>
</feature>
<feature type="compositionally biased region" description="Basic and acidic residues" evidence="5">
    <location>
        <begin position="109"/>
        <end position="148"/>
    </location>
</feature>
<feature type="compositionally biased region" description="Polar residues" evidence="5">
    <location>
        <begin position="380"/>
        <end position="399"/>
    </location>
</feature>
<evidence type="ECO:0000256" key="2">
    <source>
        <dbReference type="ARBA" id="ARBA00008479"/>
    </source>
</evidence>
<organism evidence="6 7">
    <name type="scientific">Acrobeloides nanus</name>
    <dbReference type="NCBI Taxonomy" id="290746"/>
    <lineage>
        <taxon>Eukaryota</taxon>
        <taxon>Metazoa</taxon>
        <taxon>Ecdysozoa</taxon>
        <taxon>Nematoda</taxon>
        <taxon>Chromadorea</taxon>
        <taxon>Rhabditida</taxon>
        <taxon>Tylenchina</taxon>
        <taxon>Cephalobomorpha</taxon>
        <taxon>Cephaloboidea</taxon>
        <taxon>Cephalobidae</taxon>
        <taxon>Acrobeloides</taxon>
    </lineage>
</organism>
<evidence type="ECO:0000256" key="1">
    <source>
        <dbReference type="ARBA" id="ARBA00004604"/>
    </source>
</evidence>
<keyword evidence="4" id="KW-0539">Nucleus</keyword>
<feature type="compositionally biased region" description="Basic and acidic residues" evidence="5">
    <location>
        <begin position="276"/>
        <end position="285"/>
    </location>
</feature>
<protein>
    <recommendedName>
        <fullName evidence="3">Nucleolar protein 16</fullName>
    </recommendedName>
</protein>
<dbReference type="PANTHER" id="PTHR13243">
    <property type="entry name" value="HSPC111 PROTEIN-RELATED"/>
    <property type="match status" value="1"/>
</dbReference>
<feature type="region of interest" description="Disordered" evidence="5">
    <location>
        <begin position="379"/>
        <end position="478"/>
    </location>
</feature>
<feature type="compositionally biased region" description="Basic residues" evidence="5">
    <location>
        <begin position="807"/>
        <end position="822"/>
    </location>
</feature>
<dbReference type="Proteomes" id="UP000887540">
    <property type="component" value="Unplaced"/>
</dbReference>
<feature type="compositionally biased region" description="Polar residues" evidence="5">
    <location>
        <begin position="28"/>
        <end position="38"/>
    </location>
</feature>
<feature type="region of interest" description="Disordered" evidence="5">
    <location>
        <begin position="807"/>
        <end position="833"/>
    </location>
</feature>
<feature type="compositionally biased region" description="Basic and acidic residues" evidence="5">
    <location>
        <begin position="410"/>
        <end position="421"/>
    </location>
</feature>
<comment type="similarity">
    <text evidence="2">Belongs to the NOP16 family.</text>
</comment>
<feature type="region of interest" description="Disordered" evidence="5">
    <location>
        <begin position="207"/>
        <end position="294"/>
    </location>
</feature>
<dbReference type="GO" id="GO:0005730">
    <property type="term" value="C:nucleolus"/>
    <property type="evidence" value="ECO:0007669"/>
    <property type="project" value="UniProtKB-SubCell"/>
</dbReference>
<feature type="compositionally biased region" description="Polar residues" evidence="5">
    <location>
        <begin position="69"/>
        <end position="94"/>
    </location>
</feature>
<evidence type="ECO:0000313" key="7">
    <source>
        <dbReference type="WBParaSite" id="ACRNAN_scaffold3839.g30552.t1"/>
    </source>
</evidence>
<evidence type="ECO:0000256" key="3">
    <source>
        <dbReference type="ARBA" id="ARBA00015522"/>
    </source>
</evidence>
<proteinExistence type="inferred from homology"/>
<dbReference type="Pfam" id="PF09420">
    <property type="entry name" value="Nop16"/>
    <property type="match status" value="1"/>
</dbReference>
<sequence length="913" mass="105501">MSASMAEDSSYPNRTLQDKNMMIEFMESSITSSASVKQSKPGDKPNPKPISIAHPLLEKATIVIPAGQGTNWRIGNAPPNSQNTSNGRQDQNQGSNPSSSTSSSWMDCVKSDVERQNVGDDFRHNTRFREDQNRVQKLSEPRSFDPRHQNRNFSGQPQQNEAPPINHMPFGNRVSHGNRSTSAPPPRNNFHRSIQQSNYEQNFNRQQPNGYQLQNRDNGHRSRDEFVNKNDPRGQRNLSDIHKGRNWQGSSNMVNGGKYDKSQNPEELGGANSLPRSDKEMEEKFSQSQQFHNQRDINFEVQSKIENQFEDPIRDTAQNHDHISRVQNIHRQQENQISNYQPANNPPLDQNPIQDTPSYYEKYKGLNKAQAPIMIKKKTASIQNQAQQNFDPRQSAQPLRSSMSRRMPRNNHDTDVTKNKDLSTANTTPMEEDMPSTSSDPHQITKQSNNSRPFTNYDTDASDGEASRPSSQNSFDFLGLQNKRKRRLETEEGYRNFVALKSILKISSSSRTKMSRSIKKIDFIERAEVLAEFEIEEGNTFEPTTYCQTYSDSFTEETELPKYTKEVELRDANNQGSVKILLPNMDDEQIIKKRKDPKKSFSSRAIKDYQKDVRKEIDEAFKFLGGPRSEKRNGDYFHSDWWISDSLMWLFNEKTLPRTYLNCFDFPITPEWVNDILEKNFPHELKRDVVIKNIYYTLGYDMITCHSDFDGISAEKAMSDLVQETANFISWVERFFQDRYIDTTNTGIIMDEHGKLEKKDNIILPSKYKQVMPTVILITIPEIGPLESFAEYNEHVRDFVQNYKGHRNSVNKNKNRSLKKKIAKPEGTLPKSVQKQVEAVAKQAGSKPSKKELKHKLLQQDKDFCTYMINRYGEDYEAMARDSKNISQNTPKQLERKINVFKRSKQREEKMEV</sequence>
<dbReference type="AlphaFoldDB" id="A0A914DV62"/>
<evidence type="ECO:0000313" key="6">
    <source>
        <dbReference type="Proteomes" id="UP000887540"/>
    </source>
</evidence>
<keyword evidence="6" id="KW-1185">Reference proteome</keyword>
<dbReference type="WBParaSite" id="ACRNAN_scaffold3839.g30552.t1">
    <property type="protein sequence ID" value="ACRNAN_scaffold3839.g30552.t1"/>
    <property type="gene ID" value="ACRNAN_scaffold3839.g30552"/>
</dbReference>
<reference evidence="7" key="1">
    <citation type="submission" date="2022-11" db="UniProtKB">
        <authorList>
            <consortium name="WormBaseParasite"/>
        </authorList>
    </citation>
    <scope>IDENTIFICATION</scope>
</reference>
<dbReference type="PANTHER" id="PTHR13243:SF1">
    <property type="entry name" value="NUCLEOLAR PROTEIN 16"/>
    <property type="match status" value="1"/>
</dbReference>
<feature type="compositionally biased region" description="Polar residues" evidence="5">
    <location>
        <begin position="207"/>
        <end position="216"/>
    </location>
</feature>
<evidence type="ECO:0000256" key="5">
    <source>
        <dbReference type="SAM" id="MobiDB-lite"/>
    </source>
</evidence>
<dbReference type="InterPro" id="IPR019002">
    <property type="entry name" value="Ribosome_biogenesis_Nop16"/>
</dbReference>
<feature type="compositionally biased region" description="Polar residues" evidence="5">
    <location>
        <begin position="151"/>
        <end position="161"/>
    </location>
</feature>
<feature type="region of interest" description="Disordered" evidence="5">
    <location>
        <begin position="69"/>
        <end position="192"/>
    </location>
</feature>
<name>A0A914DV62_9BILA</name>
<comment type="subcellular location">
    <subcellularLocation>
        <location evidence="1">Nucleus</location>
        <location evidence="1">Nucleolus</location>
    </subcellularLocation>
</comment>
<feature type="compositionally biased region" description="Polar residues" evidence="5">
    <location>
        <begin position="422"/>
        <end position="459"/>
    </location>
</feature>
<dbReference type="GO" id="GO:0042273">
    <property type="term" value="P:ribosomal large subunit biogenesis"/>
    <property type="evidence" value="ECO:0007669"/>
    <property type="project" value="TreeGrafter"/>
</dbReference>
<evidence type="ECO:0000256" key="4">
    <source>
        <dbReference type="ARBA" id="ARBA00023242"/>
    </source>
</evidence>
<accession>A0A914DV62</accession>